<evidence type="ECO:0000256" key="5">
    <source>
        <dbReference type="ARBA" id="ARBA00023136"/>
    </source>
</evidence>
<organism evidence="7 8">
    <name type="scientific">Nonomuraea indica</name>
    <dbReference type="NCBI Taxonomy" id="1581193"/>
    <lineage>
        <taxon>Bacteria</taxon>
        <taxon>Bacillati</taxon>
        <taxon>Actinomycetota</taxon>
        <taxon>Actinomycetes</taxon>
        <taxon>Streptosporangiales</taxon>
        <taxon>Streptosporangiaceae</taxon>
        <taxon>Nonomuraea</taxon>
    </lineage>
</organism>
<keyword evidence="3 6" id="KW-0812">Transmembrane</keyword>
<evidence type="ECO:0000256" key="3">
    <source>
        <dbReference type="ARBA" id="ARBA00022692"/>
    </source>
</evidence>
<name>A0ABW8A862_9ACTN</name>
<proteinExistence type="inferred from homology"/>
<evidence type="ECO:0000256" key="4">
    <source>
        <dbReference type="ARBA" id="ARBA00022989"/>
    </source>
</evidence>
<dbReference type="EMBL" id="JBITMB010000005">
    <property type="protein sequence ID" value="MFI7442966.1"/>
    <property type="molecule type" value="Genomic_DNA"/>
</dbReference>
<feature type="transmembrane region" description="Helical" evidence="6">
    <location>
        <begin position="398"/>
        <end position="424"/>
    </location>
</feature>
<keyword evidence="4 6" id="KW-1133">Transmembrane helix</keyword>
<evidence type="ECO:0000256" key="6">
    <source>
        <dbReference type="SAM" id="Phobius"/>
    </source>
</evidence>
<dbReference type="PANTHER" id="PTHR42826">
    <property type="entry name" value="DICARBOXYLATE TRANSPORTER 2.1, CHLOROPLASTIC"/>
    <property type="match status" value="1"/>
</dbReference>
<sequence>MSPKPARQGRRWWTAARWATPIAIGLALYLLPRPAAVEPGGWAVLAVFVATVLGLIAQPMPLAAVALTGLTFTMITGVLEPAVALSGFAEPTIWLIVAAFFISIAVTKTGLGRRVALWFVAMLGRRSLGLGYGLALTDLILAPATPSNTARSGGVIYPIIASLSEQAGSRPNGETRRRLGAYLTATAMGVNVITSAMFATAMAANPLVQEFAGAQGVEISWLTWTVAAIVPGIVALVVIPALLYKVYPPELRDTPEAPRAARAQLAELGPMTRPEWIMAGVFVTLLTLWSLGSQVWGLSATASAFVGVATLLITRVLTWNDLAGDKSAWTTLTWFAVLVMMAGQLQKLGVIGWFSTTITGVAGGLSWQAAFVLLTLVYFASHYAFASNTAHVAAMYGAFLAAALATGAPPMMAALVLGFISSLYGGLTHYSSGPAPVLFGSGYVALAEWWRNGVIVAAVNIVVWMGVGAFWFKILGYW</sequence>
<protein>
    <submittedName>
        <fullName evidence="7">Anion permease</fullName>
    </submittedName>
</protein>
<dbReference type="Pfam" id="PF00939">
    <property type="entry name" value="Na_sulph_symp"/>
    <property type="match status" value="1"/>
</dbReference>
<keyword evidence="5 6" id="KW-0472">Membrane</keyword>
<feature type="transmembrane region" description="Helical" evidence="6">
    <location>
        <begin position="37"/>
        <end position="57"/>
    </location>
</feature>
<evidence type="ECO:0000256" key="1">
    <source>
        <dbReference type="ARBA" id="ARBA00004141"/>
    </source>
</evidence>
<dbReference type="RefSeq" id="WP_397022999.1">
    <property type="nucleotide sequence ID" value="NZ_JBITMB010000005.1"/>
</dbReference>
<accession>A0ABW8A862</accession>
<feature type="transmembrane region" description="Helical" evidence="6">
    <location>
        <begin position="221"/>
        <end position="244"/>
    </location>
</feature>
<evidence type="ECO:0000313" key="7">
    <source>
        <dbReference type="EMBL" id="MFI7442966.1"/>
    </source>
</evidence>
<feature type="transmembrane region" description="Helical" evidence="6">
    <location>
        <begin position="276"/>
        <end position="292"/>
    </location>
</feature>
<dbReference type="PIRSF" id="PIRSF002457">
    <property type="entry name" value="DASS"/>
    <property type="match status" value="1"/>
</dbReference>
<comment type="similarity">
    <text evidence="2">Belongs to the SLC13A/DASS transporter (TC 2.A.47) family. DIT1 subfamily.</text>
</comment>
<feature type="transmembrane region" description="Helical" evidence="6">
    <location>
        <begin position="64"/>
        <end position="86"/>
    </location>
</feature>
<feature type="transmembrane region" description="Helical" evidence="6">
    <location>
        <begin position="365"/>
        <end position="386"/>
    </location>
</feature>
<feature type="transmembrane region" description="Helical" evidence="6">
    <location>
        <begin position="12"/>
        <end position="31"/>
    </location>
</feature>
<gene>
    <name evidence="7" type="ORF">ACIBP5_23605</name>
</gene>
<dbReference type="Proteomes" id="UP001612928">
    <property type="component" value="Unassembled WGS sequence"/>
</dbReference>
<keyword evidence="8" id="KW-1185">Reference proteome</keyword>
<feature type="transmembrane region" description="Helical" evidence="6">
    <location>
        <begin position="329"/>
        <end position="345"/>
    </location>
</feature>
<feature type="transmembrane region" description="Helical" evidence="6">
    <location>
        <begin position="449"/>
        <end position="472"/>
    </location>
</feature>
<dbReference type="InterPro" id="IPR001898">
    <property type="entry name" value="SLC13A/DASS"/>
</dbReference>
<feature type="transmembrane region" description="Helical" evidence="6">
    <location>
        <begin position="179"/>
        <end position="201"/>
    </location>
</feature>
<feature type="transmembrane region" description="Helical" evidence="6">
    <location>
        <begin position="298"/>
        <end position="317"/>
    </location>
</feature>
<dbReference type="InterPro" id="IPR030676">
    <property type="entry name" value="CitT-rel"/>
</dbReference>
<comment type="subcellular location">
    <subcellularLocation>
        <location evidence="1">Membrane</location>
        <topology evidence="1">Multi-pass membrane protein</topology>
    </subcellularLocation>
</comment>
<comment type="caution">
    <text evidence="7">The sequence shown here is derived from an EMBL/GenBank/DDBJ whole genome shotgun (WGS) entry which is preliminary data.</text>
</comment>
<evidence type="ECO:0000313" key="8">
    <source>
        <dbReference type="Proteomes" id="UP001612928"/>
    </source>
</evidence>
<evidence type="ECO:0000256" key="2">
    <source>
        <dbReference type="ARBA" id="ARBA00007349"/>
    </source>
</evidence>
<dbReference type="NCBIfam" id="TIGR00785">
    <property type="entry name" value="dass"/>
    <property type="match status" value="1"/>
</dbReference>
<reference evidence="7 8" key="1">
    <citation type="submission" date="2024-10" db="EMBL/GenBank/DDBJ databases">
        <title>The Natural Products Discovery Center: Release of the First 8490 Sequenced Strains for Exploring Actinobacteria Biosynthetic Diversity.</title>
        <authorList>
            <person name="Kalkreuter E."/>
            <person name="Kautsar S.A."/>
            <person name="Yang D."/>
            <person name="Bader C.D."/>
            <person name="Teijaro C.N."/>
            <person name="Fluegel L."/>
            <person name="Davis C.M."/>
            <person name="Simpson J.R."/>
            <person name="Lauterbach L."/>
            <person name="Steele A.D."/>
            <person name="Gui C."/>
            <person name="Meng S."/>
            <person name="Li G."/>
            <person name="Viehrig K."/>
            <person name="Ye F."/>
            <person name="Su P."/>
            <person name="Kiefer A.F."/>
            <person name="Nichols A."/>
            <person name="Cepeda A.J."/>
            <person name="Yan W."/>
            <person name="Fan B."/>
            <person name="Jiang Y."/>
            <person name="Adhikari A."/>
            <person name="Zheng C.-J."/>
            <person name="Schuster L."/>
            <person name="Cowan T.M."/>
            <person name="Smanski M.J."/>
            <person name="Chevrette M.G."/>
            <person name="De Carvalho L.P.S."/>
            <person name="Shen B."/>
        </authorList>
    </citation>
    <scope>NUCLEOTIDE SEQUENCE [LARGE SCALE GENOMIC DNA]</scope>
    <source>
        <strain evidence="7 8">NPDC049503</strain>
    </source>
</reference>
<feature type="transmembrane region" description="Helical" evidence="6">
    <location>
        <begin position="92"/>
        <end position="111"/>
    </location>
</feature>